<evidence type="ECO:0000313" key="1">
    <source>
        <dbReference type="EMBL" id="ACM39276.1"/>
    </source>
</evidence>
<dbReference type="SUPFAM" id="SSF52467">
    <property type="entry name" value="DHS-like NAD/FAD-binding domain"/>
    <property type="match status" value="1"/>
</dbReference>
<dbReference type="KEGG" id="avi:Avi_9525"/>
<dbReference type="Pfam" id="PF13289">
    <property type="entry name" value="SIR2_2"/>
    <property type="match status" value="1"/>
</dbReference>
<organism evidence="1 2">
    <name type="scientific">Allorhizobium ampelinum (strain ATCC BAA-846 / DSM 112012 / S4)</name>
    <name type="common">Agrobacterium vitis (strain S4)</name>
    <dbReference type="NCBI Taxonomy" id="311402"/>
    <lineage>
        <taxon>Bacteria</taxon>
        <taxon>Pseudomonadati</taxon>
        <taxon>Pseudomonadota</taxon>
        <taxon>Alphaproteobacteria</taxon>
        <taxon>Hyphomicrobiales</taxon>
        <taxon>Rhizobiaceae</taxon>
        <taxon>Rhizobium/Agrobacterium group</taxon>
        <taxon>Allorhizobium</taxon>
        <taxon>Allorhizobium ampelinum</taxon>
    </lineage>
</organism>
<accession>B9K328</accession>
<proteinExistence type="predicted"/>
<evidence type="ECO:0000313" key="2">
    <source>
        <dbReference type="Proteomes" id="UP000001596"/>
    </source>
</evidence>
<dbReference type="Proteomes" id="UP000001596">
    <property type="component" value="Plasmid pAtS4b"/>
</dbReference>
<geneLocation type="plasmid" evidence="1 2">
    <name>pAtS4b</name>
</geneLocation>
<protein>
    <submittedName>
        <fullName evidence="1">Uncharacterized protein</fullName>
    </submittedName>
</protein>
<reference evidence="1 2" key="1">
    <citation type="journal article" date="2009" name="J. Bacteriol.">
        <title>Genome sequences of three Agrobacterium biovars help elucidate the evolution of multichromosome genomes in bacteria.</title>
        <authorList>
            <person name="Slater S.C."/>
            <person name="Goldman B.S."/>
            <person name="Goodner B."/>
            <person name="Setubal J.C."/>
            <person name="Farrand S.K."/>
            <person name="Nester E.W."/>
            <person name="Burr T.J."/>
            <person name="Banta L."/>
            <person name="Dickerman A.W."/>
            <person name="Paulsen I."/>
            <person name="Otten L."/>
            <person name="Suen G."/>
            <person name="Welch R."/>
            <person name="Almeida N.F."/>
            <person name="Arnold F."/>
            <person name="Burton O.T."/>
            <person name="Du Z."/>
            <person name="Ewing A."/>
            <person name="Godsy E."/>
            <person name="Heisel S."/>
            <person name="Houmiel K.L."/>
            <person name="Jhaveri J."/>
            <person name="Lu J."/>
            <person name="Miller N.M."/>
            <person name="Norton S."/>
            <person name="Chen Q."/>
            <person name="Phoolcharoen W."/>
            <person name="Ohlin V."/>
            <person name="Ondrusek D."/>
            <person name="Pride N."/>
            <person name="Stricklin S.L."/>
            <person name="Sun J."/>
            <person name="Wheeler C."/>
            <person name="Wilson L."/>
            <person name="Zhu H."/>
            <person name="Wood D.W."/>
        </authorList>
    </citation>
    <scope>NUCLEOTIDE SEQUENCE [LARGE SCALE GENOMIC DNA]</scope>
    <source>
        <strain evidence="2">S4 / ATCC BAA-846</strain>
        <plasmid evidence="1 2">pAtS4b</plasmid>
    </source>
</reference>
<keyword evidence="1" id="KW-0614">Plasmid</keyword>
<dbReference type="InterPro" id="IPR029035">
    <property type="entry name" value="DHS-like_NAD/FAD-binding_dom"/>
</dbReference>
<dbReference type="HOGENOM" id="CLU_437226_0_0_5"/>
<dbReference type="AlphaFoldDB" id="B9K328"/>
<gene>
    <name evidence="1" type="ordered locus">Avi_9525</name>
</gene>
<dbReference type="EMBL" id="CP000635">
    <property type="protein sequence ID" value="ACM39276.1"/>
    <property type="molecule type" value="Genomic_DNA"/>
</dbReference>
<keyword evidence="2" id="KW-1185">Reference proteome</keyword>
<sequence length="625" mass="69467">MTMNSRKSSTLGNLDMSNGDRFAIISVGGKGYDVLLKELSSAAPGLLFGSAASIFEPTLLQGGRPTSQAVARALCEAAGVDATAFASAIEGAAYEALLQEHPVRSRLSRVFSNYFLRFGAAQGQETVRFNKCHQAIAHLLSQGRLSGAVTTNYDTCLEQAYEDLRATNSLNTIVQRNDAAKKVALAEEPAPAPTLFKLHGCARHPKSMIFSLEQEKEMPAWKKQTMGSLLGKTVLVLGYSGLDFEVCPELYDLNIDNLYWMAWGKNGVPDLTSNAIKVLNKERRRSTVICGDLCVFLSDMTPLLSQDLPEVKNPVVPTLLSDKLLDALDQSGRRLWAARAFVMLSIPAAATSALRLERAGSEDQILSRDFELVRLGALNHSMRYYDNADANKELSDDASLPLRDRIGHAIGESGACSMAGDEKRSREALTRARDLTHNLTNPLHRKRLLIKTEWMDLLLQTAERDLKDSKLKENLIVRFRALQRRAYKTGEHILVDLCEQEVAQLSDVSVAAIHSGKERPSGDIFEQIGNYVGQVTALDTRTQQTGSTELASQLRKRLEKMPLYGLPTWRVYRTLIDFAATLDERENLYRLFEESIANCQFHPDYVLRVQESTRQKVITPLWSVT</sequence>
<name>B9K328_ALLAM</name>